<proteinExistence type="predicted"/>
<dbReference type="OrthoDB" id="190428at2759"/>
<feature type="transmembrane region" description="Helical" evidence="1">
    <location>
        <begin position="65"/>
        <end position="89"/>
    </location>
</feature>
<reference evidence="2 3" key="1">
    <citation type="submission" date="2016-05" db="EMBL/GenBank/DDBJ databases">
        <title>Nuclear genome of Blastocystis sp. subtype 1 NandII.</title>
        <authorList>
            <person name="Gentekaki E."/>
            <person name="Curtis B."/>
            <person name="Stairs C."/>
            <person name="Eme L."/>
            <person name="Herman E."/>
            <person name="Klimes V."/>
            <person name="Arias M.C."/>
            <person name="Elias M."/>
            <person name="Hilliou F."/>
            <person name="Klute M."/>
            <person name="Malik S.-B."/>
            <person name="Pightling A."/>
            <person name="Rachubinski R."/>
            <person name="Salas D."/>
            <person name="Schlacht A."/>
            <person name="Suga H."/>
            <person name="Archibald J."/>
            <person name="Ball S.G."/>
            <person name="Clark G."/>
            <person name="Dacks J."/>
            <person name="Van Der Giezen M."/>
            <person name="Tsaousis A."/>
            <person name="Roger A."/>
        </authorList>
    </citation>
    <scope>NUCLEOTIDE SEQUENCE [LARGE SCALE GENOMIC DNA]</scope>
    <source>
        <strain evidence="3">ATCC 50177 / NandII</strain>
    </source>
</reference>
<evidence type="ECO:0000256" key="1">
    <source>
        <dbReference type="SAM" id="Phobius"/>
    </source>
</evidence>
<feature type="transmembrane region" description="Helical" evidence="1">
    <location>
        <begin position="95"/>
        <end position="112"/>
    </location>
</feature>
<keyword evidence="1" id="KW-0812">Transmembrane</keyword>
<gene>
    <name evidence="2" type="ORF">AV274_3073</name>
</gene>
<feature type="transmembrane region" description="Helical" evidence="1">
    <location>
        <begin position="26"/>
        <end position="45"/>
    </location>
</feature>
<name>A0A196SFX7_BLAHN</name>
<evidence type="ECO:0000313" key="2">
    <source>
        <dbReference type="EMBL" id="OAO15221.1"/>
    </source>
</evidence>
<accession>A0A196SFX7</accession>
<dbReference type="AlphaFoldDB" id="A0A196SFX7"/>
<dbReference type="EMBL" id="LXWW01000161">
    <property type="protein sequence ID" value="OAO15221.1"/>
    <property type="molecule type" value="Genomic_DNA"/>
</dbReference>
<evidence type="ECO:0000313" key="3">
    <source>
        <dbReference type="Proteomes" id="UP000078348"/>
    </source>
</evidence>
<sequence length="168" mass="18796">MRAWEKFKATMKPTDDKDYKRRITRGFWSGIAIGSFFGGVSTVWVRPPYRPDIRPTTLARSAKMIIRPAIILSLCGAAYEGFGTWMYTIRNKNDWWGYFVSGAAAGAVAGLARGNVPDFFKLTFFVGALASILESCRGYHGVGPTLDDRVIKKSKVLPDPVPREEMEH</sequence>
<dbReference type="Proteomes" id="UP000078348">
    <property type="component" value="Unassembled WGS sequence"/>
</dbReference>
<organism evidence="2 3">
    <name type="scientific">Blastocystis sp. subtype 1 (strain ATCC 50177 / NandII)</name>
    <dbReference type="NCBI Taxonomy" id="478820"/>
    <lineage>
        <taxon>Eukaryota</taxon>
        <taxon>Sar</taxon>
        <taxon>Stramenopiles</taxon>
        <taxon>Bigyra</taxon>
        <taxon>Opalozoa</taxon>
        <taxon>Opalinata</taxon>
        <taxon>Blastocystidae</taxon>
        <taxon>Blastocystis</taxon>
    </lineage>
</organism>
<dbReference type="Pfam" id="PF02466">
    <property type="entry name" value="Tim17"/>
    <property type="match status" value="1"/>
</dbReference>
<comment type="caution">
    <text evidence="2">The sequence shown here is derived from an EMBL/GenBank/DDBJ whole genome shotgun (WGS) entry which is preliminary data.</text>
</comment>
<keyword evidence="1" id="KW-0472">Membrane</keyword>
<protein>
    <submittedName>
        <fullName evidence="2">Uncharacterized protein</fullName>
    </submittedName>
</protein>
<keyword evidence="3" id="KW-1185">Reference proteome</keyword>
<keyword evidence="1" id="KW-1133">Transmembrane helix</keyword>